<sequence length="327" mass="35283">MASSGHKPSESERQRIEAPGLLYDRSYPGWGEENIAAQAAEIESLVGKNQGLIASNATLRQEILYTQQEMQRLQAYVARVQTERNMQIRGLLEKIRKTEADVSDGEIVKRELRKAYLERHSLVAEKQELIIKIQRVTEELQKAYTDIRKLPEMHAETDGLRQDYQRICAAFGSERSLNAEKVKQMNAMEGYLISMASEAAKLRTELANAPNPYGGIYGSPDPIQALSGQSDKECRYGQGGGHVDCFYGYGENPGASLGHGGSVSCAEVYGMTQAQVTSAIDGDGLNASTGESFAGEETNPSQVTIISGGLAAEGVSGVGDETGGGAP</sequence>
<comment type="similarity">
    <text evidence="1">Belongs to the FLX family.</text>
</comment>
<dbReference type="AlphaFoldDB" id="A0A8B9ATX5"/>
<keyword evidence="7" id="KW-1185">Reference proteome</keyword>
<feature type="coiled-coil region" evidence="6">
    <location>
        <begin position="119"/>
        <end position="146"/>
    </location>
</feature>
<dbReference type="GeneID" id="120113178"/>
<keyword evidence="5" id="KW-0287">Flowering</keyword>
<evidence type="ECO:0000256" key="3">
    <source>
        <dbReference type="ARBA" id="ARBA00022782"/>
    </source>
</evidence>
<dbReference type="GO" id="GO:0009908">
    <property type="term" value="P:flower development"/>
    <property type="evidence" value="ECO:0007669"/>
    <property type="project" value="UniProtKB-KW"/>
</dbReference>
<dbReference type="KEGG" id="pda:120113178"/>
<dbReference type="OrthoDB" id="1899348at2759"/>
<dbReference type="InterPro" id="IPR040353">
    <property type="entry name" value="FLX/FLX-like"/>
</dbReference>
<keyword evidence="4 6" id="KW-0175">Coiled coil</keyword>
<reference evidence="7" key="1">
    <citation type="journal article" date="2019" name="Nat. Commun.">
        <title>Genome-wide association mapping of date palm fruit traits.</title>
        <authorList>
            <person name="Hazzouri K.M."/>
            <person name="Gros-Balthazard M."/>
            <person name="Flowers J.M."/>
            <person name="Copetti D."/>
            <person name="Lemansour A."/>
            <person name="Lebrun M."/>
            <person name="Masmoudi K."/>
            <person name="Ferrand S."/>
            <person name="Dhar M.I."/>
            <person name="Fresquez Z.A."/>
            <person name="Rosas U."/>
            <person name="Zhang J."/>
            <person name="Talag J."/>
            <person name="Lee S."/>
            <person name="Kudrna D."/>
            <person name="Powell R.F."/>
            <person name="Leitch I.J."/>
            <person name="Krueger R.R."/>
            <person name="Wing R.A."/>
            <person name="Amiri K.M.A."/>
            <person name="Purugganan M.D."/>
        </authorList>
    </citation>
    <scope>NUCLEOTIDE SEQUENCE [LARGE SCALE GENOMIC DNA]</scope>
    <source>
        <strain evidence="7">cv. Khalas</strain>
    </source>
</reference>
<evidence type="ECO:0000256" key="6">
    <source>
        <dbReference type="SAM" id="Coils"/>
    </source>
</evidence>
<evidence type="ECO:0000256" key="2">
    <source>
        <dbReference type="ARBA" id="ARBA00022473"/>
    </source>
</evidence>
<name>A0A8B9ATX5_PHODC</name>
<gene>
    <name evidence="8" type="primary">LOC120113178</name>
</gene>
<proteinExistence type="inferred from homology"/>
<evidence type="ECO:0000256" key="1">
    <source>
        <dbReference type="ARBA" id="ARBA00005405"/>
    </source>
</evidence>
<dbReference type="PANTHER" id="PTHR33405">
    <property type="entry name" value="PROTEIN FLX-LIKE 2"/>
    <property type="match status" value="1"/>
</dbReference>
<protein>
    <submittedName>
        <fullName evidence="8">Protein FLX-like 2</fullName>
    </submittedName>
</protein>
<evidence type="ECO:0000256" key="5">
    <source>
        <dbReference type="ARBA" id="ARBA00023089"/>
    </source>
</evidence>
<dbReference type="PANTHER" id="PTHR33405:SF18">
    <property type="entry name" value="PROTEIN FLX-LIKE 4"/>
    <property type="match status" value="1"/>
</dbReference>
<evidence type="ECO:0000313" key="7">
    <source>
        <dbReference type="Proteomes" id="UP000228380"/>
    </source>
</evidence>
<dbReference type="RefSeq" id="XP_038989920.1">
    <property type="nucleotide sequence ID" value="XM_039133992.1"/>
</dbReference>
<keyword evidence="3" id="KW-0221">Differentiation</keyword>
<dbReference type="Proteomes" id="UP000228380">
    <property type="component" value="Chromosome 14"/>
</dbReference>
<evidence type="ECO:0000256" key="4">
    <source>
        <dbReference type="ARBA" id="ARBA00023054"/>
    </source>
</evidence>
<dbReference type="GO" id="GO:0030154">
    <property type="term" value="P:cell differentiation"/>
    <property type="evidence" value="ECO:0007669"/>
    <property type="project" value="UniProtKB-KW"/>
</dbReference>
<reference evidence="8" key="2">
    <citation type="submission" date="2025-08" db="UniProtKB">
        <authorList>
            <consortium name="RefSeq"/>
        </authorList>
    </citation>
    <scope>IDENTIFICATION</scope>
    <source>
        <tissue evidence="8">Young leaves</tissue>
    </source>
</reference>
<accession>A0A8B9ATX5</accession>
<keyword evidence="2" id="KW-0217">Developmental protein</keyword>
<organism evidence="7 8">
    <name type="scientific">Phoenix dactylifera</name>
    <name type="common">Date palm</name>
    <dbReference type="NCBI Taxonomy" id="42345"/>
    <lineage>
        <taxon>Eukaryota</taxon>
        <taxon>Viridiplantae</taxon>
        <taxon>Streptophyta</taxon>
        <taxon>Embryophyta</taxon>
        <taxon>Tracheophyta</taxon>
        <taxon>Spermatophyta</taxon>
        <taxon>Magnoliopsida</taxon>
        <taxon>Liliopsida</taxon>
        <taxon>Arecaceae</taxon>
        <taxon>Coryphoideae</taxon>
        <taxon>Phoeniceae</taxon>
        <taxon>Phoenix</taxon>
    </lineage>
</organism>
<evidence type="ECO:0000313" key="8">
    <source>
        <dbReference type="RefSeq" id="XP_038989920.1"/>
    </source>
</evidence>